<dbReference type="SMART" id="SM00386">
    <property type="entry name" value="HAT"/>
    <property type="match status" value="2"/>
</dbReference>
<feature type="compositionally biased region" description="Acidic residues" evidence="2">
    <location>
        <begin position="1"/>
        <end position="16"/>
    </location>
</feature>
<dbReference type="SUPFAM" id="SSF48452">
    <property type="entry name" value="TPR-like"/>
    <property type="match status" value="1"/>
</dbReference>
<dbReference type="VEuPathDB" id="FungiDB:SeMB42_g01257"/>
<feature type="region of interest" description="Disordered" evidence="2">
    <location>
        <begin position="1"/>
        <end position="108"/>
    </location>
</feature>
<dbReference type="GO" id="GO:0005634">
    <property type="term" value="C:nucleus"/>
    <property type="evidence" value="ECO:0007669"/>
    <property type="project" value="TreeGrafter"/>
</dbReference>
<gene>
    <name evidence="3" type="ORF">SeLEV6574_g05958</name>
</gene>
<keyword evidence="1" id="KW-0175">Coiled coil</keyword>
<dbReference type="PANTHER" id="PTHR21563:SF3">
    <property type="entry name" value="ZINC FINGER C3H1 DOMAIN-CONTAINING PROTEIN"/>
    <property type="match status" value="1"/>
</dbReference>
<sequence>MGDREEGEISEGELDDAASSARARPPHHQHYNPPVSISPTRTPTPTRPDRMNKSPAKPPRRPDTRRDDASLPPDDPASRRAEGPRKVPHPRKSPAKKDPTKRPNKPYFPRHHHLNHLHYPMPAGVDDAFASIPSHHPAAYAHAGAFRAMPLPINLYPSIMPSTLQRLYDSFPVLTQLLALGRNSPAQYDACVMDLNLFVAAREAIQALNASWGMSPVHITALGIDTDVVHAALADQMGIHVPHEPAEIEDLHTQAMVDHFRCDAESINGAKITELPDDEIIYKDPTCRDDDPDVTVISDEHPDDATHASRSTAANSQSSLPPPPPLSQRATAMKKRIVDGIRKRMASPGSNYVLYLSDSESDGENSTAPPIKRGASTTDVNKSLSKPGTSKTLEETEREVQLMRQRIKALEEAAARSRKVVKSVISPKARSKQWKNGTSDEAGGSSDSGKEKWPVKTDSRTASTESVIASTSNNIYVADQKSVAACPNDDAVETGSTTPTALTVHDVSIPEVARSTDSEEPMSIHSRAPTDSSDKLAIIERTNSEMDEIDLLVADLIAKAKESTLFKSLNSEKSPADPIKSIPNVRKPSTSAPIIPASIPANTSSSTAYVQLLRKRLEAELSLAQEELVVVAKQMNEFANSFKNTKADLERNTTLITEWQGQLGKLECRRQELKAEMEKVMKDEESTRSKLSEALNIRERLNKHLASLRLSDETLLKKRQAITVSLNNTRLQLNDVAKLSSSTPLQPPSQSVNENDKMKRPAPSDCSNSGPKSKRQKPDSTLKAEEKSRFEKLLSDMLIDTIKPLYVLSGHLSLSEICTPSLVWKIMSQPSMDVDRVPSSSSLIRHASRIHSTVAKTTAGAPIQLPPRLPIFNLGLRKLVDKEALGTGRYFDTPMLENDYKVRLTTNPANVALWLEYAAAMLPNDLNIETLDGSSLKITRALNVLTKALEVKSNQSSEPLWNLYLELLARKGAEKEFKTMCQKAVQSVGPKSARIYWRWYMFAKDKVDCEIILKQMLRDFGDKWFAQLDADDRSQVILDVVIQRAQNCIQACRDADAAAWMHRFLTETNTESILTYNIDFESLNSHLPLNPPANASSTVASRWLTSRDQSLCWLLFVHLVYFGRLPPSIFHPYPYDFVVRKDLYFVIQWSARSPRPDKTALSLVENTLRVVVKEWRTDVHKCRHPYVALMYNYISFLKHRGRDADRLVDELTGGKEITVPEIAELASIMLTPEEGDDSFSEVASLLEQVARDTPSSALFSRLACLYLEKGCILEAIQTLINGAAVYVESASRNSYYVEDPFESFNDVQEPAKMALAVYCALLEISTSSSSLDINIRPDIAGFVCNADLFIWFNYLVLSTLIATAGGLDLDEETSVPNVSLLQNALAHVAGPSERSIVWIELLHEARTQQDSTKTVTSVLSRALPDTPSSLSKHVYGAGTEGDSDLAMSVPLATPELRRSIMKAGLACLPADKRMNALSAIDEAMPDIAKSISFAKILYDAGDLQAARSILHLCLQDAPRTERLWRLVLAFEYMSANDATIKNLLKMARQYLHPESATWKELQTWKVGETIQASR</sequence>
<dbReference type="OrthoDB" id="1922977at2759"/>
<name>A0A507CRD4_9FUNG</name>
<dbReference type="Gene3D" id="1.25.40.10">
    <property type="entry name" value="Tetratricopeptide repeat domain"/>
    <property type="match status" value="2"/>
</dbReference>
<dbReference type="InterPro" id="IPR011990">
    <property type="entry name" value="TPR-like_helical_dom_sf"/>
</dbReference>
<dbReference type="EMBL" id="QEAM01000306">
    <property type="protein sequence ID" value="TPX41716.1"/>
    <property type="molecule type" value="Genomic_DNA"/>
</dbReference>
<feature type="region of interest" description="Disordered" evidence="2">
    <location>
        <begin position="738"/>
        <end position="785"/>
    </location>
</feature>
<feature type="compositionally biased region" description="Basic and acidic residues" evidence="2">
    <location>
        <begin position="448"/>
        <end position="459"/>
    </location>
</feature>
<dbReference type="InterPro" id="IPR003107">
    <property type="entry name" value="HAT"/>
</dbReference>
<dbReference type="Proteomes" id="UP000320475">
    <property type="component" value="Unassembled WGS sequence"/>
</dbReference>
<dbReference type="GO" id="GO:0006396">
    <property type="term" value="P:RNA processing"/>
    <property type="evidence" value="ECO:0007669"/>
    <property type="project" value="InterPro"/>
</dbReference>
<proteinExistence type="predicted"/>
<feature type="compositionally biased region" description="Basic and acidic residues" evidence="2">
    <location>
        <begin position="298"/>
        <end position="307"/>
    </location>
</feature>
<feature type="compositionally biased region" description="Polar residues" evidence="2">
    <location>
        <begin position="375"/>
        <end position="391"/>
    </location>
</feature>
<evidence type="ECO:0000313" key="3">
    <source>
        <dbReference type="EMBL" id="TPX41716.1"/>
    </source>
</evidence>
<feature type="compositionally biased region" description="Basic and acidic residues" evidence="2">
    <location>
        <begin position="776"/>
        <end position="785"/>
    </location>
</feature>
<dbReference type="InterPro" id="IPR039278">
    <property type="entry name" value="Red1"/>
</dbReference>
<accession>A0A507CRD4</accession>
<comment type="caution">
    <text evidence="3">The sequence shown here is derived from an EMBL/GenBank/DDBJ whole genome shotgun (WGS) entry which is preliminary data.</text>
</comment>
<evidence type="ECO:0000313" key="4">
    <source>
        <dbReference type="Proteomes" id="UP000320475"/>
    </source>
</evidence>
<dbReference type="GO" id="GO:0000178">
    <property type="term" value="C:exosome (RNase complex)"/>
    <property type="evidence" value="ECO:0007669"/>
    <property type="project" value="TreeGrafter"/>
</dbReference>
<feature type="compositionally biased region" description="Basic and acidic residues" evidence="2">
    <location>
        <begin position="60"/>
        <end position="69"/>
    </location>
</feature>
<feature type="region of interest" description="Disordered" evidence="2">
    <location>
        <begin position="572"/>
        <end position="598"/>
    </location>
</feature>
<evidence type="ECO:0000256" key="1">
    <source>
        <dbReference type="SAM" id="Coils"/>
    </source>
</evidence>
<feature type="coiled-coil region" evidence="1">
    <location>
        <begin position="614"/>
        <end position="694"/>
    </location>
</feature>
<feature type="region of interest" description="Disordered" evidence="2">
    <location>
        <begin position="282"/>
        <end position="332"/>
    </location>
</feature>
<feature type="compositionally biased region" description="Basic and acidic residues" evidence="2">
    <location>
        <begin position="76"/>
        <end position="85"/>
    </location>
</feature>
<feature type="compositionally biased region" description="Low complexity" evidence="2">
    <location>
        <begin position="739"/>
        <end position="751"/>
    </location>
</feature>
<feature type="region of interest" description="Disordered" evidence="2">
    <location>
        <begin position="357"/>
        <end position="398"/>
    </location>
</feature>
<evidence type="ECO:0000256" key="2">
    <source>
        <dbReference type="SAM" id="MobiDB-lite"/>
    </source>
</evidence>
<feature type="region of interest" description="Disordered" evidence="2">
    <location>
        <begin position="413"/>
        <end position="465"/>
    </location>
</feature>
<reference evidence="3 4" key="1">
    <citation type="journal article" date="2019" name="Sci. Rep.">
        <title>Comparative genomics of chytrid fungi reveal insights into the obligate biotrophic and pathogenic lifestyle of Synchytrium endobioticum.</title>
        <authorList>
            <person name="van de Vossenberg B.T.L.H."/>
            <person name="Warris S."/>
            <person name="Nguyen H.D.T."/>
            <person name="van Gent-Pelzer M.P.E."/>
            <person name="Joly D.L."/>
            <person name="van de Geest H.C."/>
            <person name="Bonants P.J.M."/>
            <person name="Smith D.S."/>
            <person name="Levesque C.A."/>
            <person name="van der Lee T.A.J."/>
        </authorList>
    </citation>
    <scope>NUCLEOTIDE SEQUENCE [LARGE SCALE GENOMIC DNA]</scope>
    <source>
        <strain evidence="3 4">LEV6574</strain>
    </source>
</reference>
<organism evidence="3 4">
    <name type="scientific">Synchytrium endobioticum</name>
    <dbReference type="NCBI Taxonomy" id="286115"/>
    <lineage>
        <taxon>Eukaryota</taxon>
        <taxon>Fungi</taxon>
        <taxon>Fungi incertae sedis</taxon>
        <taxon>Chytridiomycota</taxon>
        <taxon>Chytridiomycota incertae sedis</taxon>
        <taxon>Chytridiomycetes</taxon>
        <taxon>Synchytriales</taxon>
        <taxon>Synchytriaceae</taxon>
        <taxon>Synchytrium</taxon>
    </lineage>
</organism>
<dbReference type="PANTHER" id="PTHR21563">
    <property type="entry name" value="ZINC FINGER C3H1 DOMAIN-CONTAINING PROTEIN"/>
    <property type="match status" value="1"/>
</dbReference>
<protein>
    <submittedName>
        <fullName evidence="3">Uncharacterized protein</fullName>
    </submittedName>
</protein>